<keyword evidence="2" id="KW-0934">Plastid</keyword>
<geneLocation type="plastid" evidence="2"/>
<organism evidence="2">
    <name type="scientific">Galdieria sulphuraria</name>
    <name type="common">Red alga</name>
    <dbReference type="NCBI Taxonomy" id="130081"/>
    <lineage>
        <taxon>Eukaryota</taxon>
        <taxon>Rhodophyta</taxon>
        <taxon>Bangiophyceae</taxon>
        <taxon>Galdieriales</taxon>
        <taxon>Galdieriaceae</taxon>
        <taxon>Galdieria</taxon>
    </lineage>
</organism>
<accession>A0A075W1R9</accession>
<dbReference type="GeneID" id="20005625"/>
<feature type="transmembrane region" description="Helical" evidence="1">
    <location>
        <begin position="6"/>
        <end position="24"/>
    </location>
</feature>
<sequence length="30" mass="3605">MLTIYYIILLAIMLTTAQILFFVLRKFKLI</sequence>
<reference evidence="2" key="1">
    <citation type="journal article" date="2015" name="Genome Biol. Evol.">
        <title>Extreme features of the Galdieria sulphuraria organellar genomes: a consequence of polyextremophily?</title>
        <authorList>
            <person name="Jain K."/>
            <person name="Krause K."/>
            <person name="Grewe F."/>
            <person name="Nelson G.F."/>
            <person name="Weber A.P."/>
            <person name="Christensen A.C."/>
            <person name="Mower J.P."/>
        </authorList>
    </citation>
    <scope>NUCLEOTIDE SEQUENCE</scope>
    <source>
        <strain evidence="2">074W</strain>
    </source>
</reference>
<keyword evidence="1" id="KW-0812">Transmembrane</keyword>
<dbReference type="EMBL" id="KJ700459">
    <property type="protein sequence ID" value="AIG92642.1"/>
    <property type="molecule type" value="Genomic_DNA"/>
</dbReference>
<proteinExistence type="predicted"/>
<gene>
    <name evidence="2" type="primary">petL</name>
</gene>
<evidence type="ECO:0000313" key="2">
    <source>
        <dbReference type="EMBL" id="AIG92642.1"/>
    </source>
</evidence>
<keyword evidence="1" id="KW-1133">Transmembrane helix</keyword>
<keyword evidence="1" id="KW-0472">Membrane</keyword>
<protein>
    <submittedName>
        <fullName evidence="2">Cytochrome b6-f complex subunit VI</fullName>
    </submittedName>
</protein>
<dbReference type="RefSeq" id="YP_009051130.1">
    <property type="nucleotide sequence ID" value="NC_024665.1"/>
</dbReference>
<name>A0A075W1R9_GALSU</name>
<dbReference type="AlphaFoldDB" id="A0A075W1R9"/>
<evidence type="ECO:0000256" key="1">
    <source>
        <dbReference type="SAM" id="Phobius"/>
    </source>
</evidence>
<dbReference type="KEGG" id="gsl:JL72_p080"/>